<evidence type="ECO:0000256" key="5">
    <source>
        <dbReference type="ARBA" id="ARBA00022857"/>
    </source>
</evidence>
<comment type="similarity">
    <text evidence="2">Belongs to the nitroreductase family.</text>
</comment>
<dbReference type="InterPro" id="IPR033878">
    <property type="entry name" value="NfsB-like"/>
</dbReference>
<evidence type="ECO:0000256" key="4">
    <source>
        <dbReference type="ARBA" id="ARBA00022643"/>
    </source>
</evidence>
<dbReference type="RefSeq" id="WP_231004536.1">
    <property type="nucleotide sequence ID" value="NZ_JAJNEC010000005.1"/>
</dbReference>
<dbReference type="SUPFAM" id="SSF55469">
    <property type="entry name" value="FMN-dependent nitroreductase-like"/>
    <property type="match status" value="1"/>
</dbReference>
<sequence length="210" mass="23492">MEIIEQLNWRYATKAMNGQQIPQEKIDRILEAARLAPSSNGLQPFEIIVISNQALKEKIRPAAFDQPQITGCSHLLVFAAWDGYTPERIDAFIAHTAAKRGGDPERLERQRQSLMNNFGRMDQDRGYAHAARQAYLSLGVTIVAAAAEGVDGTPMEGFDPERLDAILGLREKGLRSAVIIALGYRDTEKDWLVNLTKVRKDKAQFVTELN</sequence>
<reference evidence="8 9" key="1">
    <citation type="submission" date="2021-11" db="EMBL/GenBank/DDBJ databases">
        <title>Genomic of Niabella pedocola.</title>
        <authorList>
            <person name="Wu T."/>
        </authorList>
    </citation>
    <scope>NUCLEOTIDE SEQUENCE [LARGE SCALE GENOMIC DNA]</scope>
    <source>
        <strain evidence="8 9">JCM 31011</strain>
    </source>
</reference>
<comment type="cofactor">
    <cofactor evidence="1">
        <name>FMN</name>
        <dbReference type="ChEBI" id="CHEBI:58210"/>
    </cofactor>
</comment>
<organism evidence="8 9">
    <name type="scientific">Niabella pedocola</name>
    <dbReference type="NCBI Taxonomy" id="1752077"/>
    <lineage>
        <taxon>Bacteria</taxon>
        <taxon>Pseudomonadati</taxon>
        <taxon>Bacteroidota</taxon>
        <taxon>Chitinophagia</taxon>
        <taxon>Chitinophagales</taxon>
        <taxon>Chitinophagaceae</taxon>
        <taxon>Niabella</taxon>
    </lineage>
</organism>
<dbReference type="Proteomes" id="UP001199816">
    <property type="component" value="Unassembled WGS sequence"/>
</dbReference>
<dbReference type="PANTHER" id="PTHR43673">
    <property type="entry name" value="NAD(P)H NITROREDUCTASE YDGI-RELATED"/>
    <property type="match status" value="1"/>
</dbReference>
<feature type="domain" description="Nitroreductase" evidence="7">
    <location>
        <begin position="8"/>
        <end position="184"/>
    </location>
</feature>
<dbReference type="PANTHER" id="PTHR43673:SF2">
    <property type="entry name" value="NITROREDUCTASE"/>
    <property type="match status" value="1"/>
</dbReference>
<evidence type="ECO:0000313" key="8">
    <source>
        <dbReference type="EMBL" id="MCD2423272.1"/>
    </source>
</evidence>
<name>A0ABS8PSI3_9BACT</name>
<dbReference type="Pfam" id="PF00881">
    <property type="entry name" value="Nitroreductase"/>
    <property type="match status" value="1"/>
</dbReference>
<dbReference type="InterPro" id="IPR000415">
    <property type="entry name" value="Nitroreductase-like"/>
</dbReference>
<comment type="caution">
    <text evidence="8">The sequence shown here is derived from an EMBL/GenBank/DDBJ whole genome shotgun (WGS) entry which is preliminary data.</text>
</comment>
<evidence type="ECO:0000256" key="6">
    <source>
        <dbReference type="ARBA" id="ARBA00023002"/>
    </source>
</evidence>
<keyword evidence="4" id="KW-0288">FMN</keyword>
<proteinExistence type="inferred from homology"/>
<dbReference type="EMBL" id="JAJNEC010000005">
    <property type="protein sequence ID" value="MCD2423272.1"/>
    <property type="molecule type" value="Genomic_DNA"/>
</dbReference>
<protein>
    <submittedName>
        <fullName evidence="8">NAD(P)H-dependent oxidoreductase</fullName>
    </submittedName>
</protein>
<accession>A0ABS8PSI3</accession>
<evidence type="ECO:0000256" key="1">
    <source>
        <dbReference type="ARBA" id="ARBA00001917"/>
    </source>
</evidence>
<evidence type="ECO:0000313" key="9">
    <source>
        <dbReference type="Proteomes" id="UP001199816"/>
    </source>
</evidence>
<keyword evidence="9" id="KW-1185">Reference proteome</keyword>
<evidence type="ECO:0000256" key="3">
    <source>
        <dbReference type="ARBA" id="ARBA00022630"/>
    </source>
</evidence>
<dbReference type="CDD" id="cd02149">
    <property type="entry name" value="NfsB-like"/>
    <property type="match status" value="1"/>
</dbReference>
<dbReference type="InterPro" id="IPR029479">
    <property type="entry name" value="Nitroreductase"/>
</dbReference>
<evidence type="ECO:0000256" key="2">
    <source>
        <dbReference type="ARBA" id="ARBA00007118"/>
    </source>
</evidence>
<gene>
    <name evidence="8" type="ORF">LQ567_10915</name>
</gene>
<keyword evidence="6" id="KW-0560">Oxidoreductase</keyword>
<evidence type="ECO:0000259" key="7">
    <source>
        <dbReference type="Pfam" id="PF00881"/>
    </source>
</evidence>
<keyword evidence="3" id="KW-0285">Flavoprotein</keyword>
<dbReference type="Gene3D" id="3.40.109.10">
    <property type="entry name" value="NADH Oxidase"/>
    <property type="match status" value="1"/>
</dbReference>
<keyword evidence="5" id="KW-0521">NADP</keyword>